<dbReference type="PANTHER" id="PTHR44591">
    <property type="entry name" value="STRESS RESPONSE REGULATOR PROTEIN 1"/>
    <property type="match status" value="1"/>
</dbReference>
<dbReference type="RefSeq" id="WP_166584344.1">
    <property type="nucleotide sequence ID" value="NZ_WWEO01000037.1"/>
</dbReference>
<evidence type="ECO:0000313" key="4">
    <source>
        <dbReference type="EMBL" id="NCD68318.1"/>
    </source>
</evidence>
<dbReference type="PANTHER" id="PTHR44591:SF3">
    <property type="entry name" value="RESPONSE REGULATORY DOMAIN-CONTAINING PROTEIN"/>
    <property type="match status" value="1"/>
</dbReference>
<organism evidence="4 5">
    <name type="scientific">Mucilaginibacter agri</name>
    <dbReference type="NCBI Taxonomy" id="2695265"/>
    <lineage>
        <taxon>Bacteria</taxon>
        <taxon>Pseudomonadati</taxon>
        <taxon>Bacteroidota</taxon>
        <taxon>Sphingobacteriia</taxon>
        <taxon>Sphingobacteriales</taxon>
        <taxon>Sphingobacteriaceae</taxon>
        <taxon>Mucilaginibacter</taxon>
    </lineage>
</organism>
<reference evidence="4" key="2">
    <citation type="submission" date="2020-10" db="EMBL/GenBank/DDBJ databases">
        <title>Mucilaginibacter sp. nov., isolated from soil.</title>
        <authorList>
            <person name="Jeon C.O."/>
        </authorList>
    </citation>
    <scope>NUCLEOTIDE SEQUENCE</scope>
    <source>
        <strain evidence="4">R11</strain>
    </source>
</reference>
<dbReference type="InterPro" id="IPR050595">
    <property type="entry name" value="Bact_response_regulator"/>
</dbReference>
<protein>
    <submittedName>
        <fullName evidence="4">Response regulator</fullName>
    </submittedName>
</protein>
<feature type="domain" description="Response regulatory" evidence="3">
    <location>
        <begin position="12"/>
        <end position="126"/>
    </location>
</feature>
<dbReference type="Gene3D" id="3.40.50.2300">
    <property type="match status" value="1"/>
</dbReference>
<evidence type="ECO:0000256" key="2">
    <source>
        <dbReference type="PROSITE-ProRule" id="PRU00169"/>
    </source>
</evidence>
<name>A0A966DQT2_9SPHI</name>
<comment type="caution">
    <text evidence="4">The sequence shown here is derived from an EMBL/GenBank/DDBJ whole genome shotgun (WGS) entry which is preliminary data.</text>
</comment>
<dbReference type="PROSITE" id="PS50110">
    <property type="entry name" value="RESPONSE_REGULATORY"/>
    <property type="match status" value="1"/>
</dbReference>
<accession>A0A966DQT2</accession>
<proteinExistence type="predicted"/>
<reference evidence="4" key="1">
    <citation type="submission" date="2020-01" db="EMBL/GenBank/DDBJ databases">
        <authorList>
            <person name="Seo Y.L."/>
        </authorList>
    </citation>
    <scope>NUCLEOTIDE SEQUENCE</scope>
    <source>
        <strain evidence="4">R11</strain>
    </source>
</reference>
<dbReference type="EMBL" id="WWEO01000037">
    <property type="protein sequence ID" value="NCD68318.1"/>
    <property type="molecule type" value="Genomic_DNA"/>
</dbReference>
<dbReference type="Pfam" id="PF00072">
    <property type="entry name" value="Response_reg"/>
    <property type="match status" value="1"/>
</dbReference>
<keyword evidence="1 2" id="KW-0597">Phosphoprotein</keyword>
<evidence type="ECO:0000256" key="1">
    <source>
        <dbReference type="ARBA" id="ARBA00022553"/>
    </source>
</evidence>
<sequence length="131" mass="14997">MNNSESRNRRQRILIIDDQQDVLDLMTELLEPQEYQVTTLNQVQDIFTEIDNSQPDIILMDFILSGINGGEFCAQIKKNVHTKHIPVIFLSAHSRVIESPGNYGYDDFIAKPFDVDDVLATIKKYLPARST</sequence>
<keyword evidence="5" id="KW-1185">Reference proteome</keyword>
<evidence type="ECO:0000259" key="3">
    <source>
        <dbReference type="PROSITE" id="PS50110"/>
    </source>
</evidence>
<gene>
    <name evidence="4" type="ORF">GSY63_02975</name>
</gene>
<dbReference type="GO" id="GO:0000160">
    <property type="term" value="P:phosphorelay signal transduction system"/>
    <property type="evidence" value="ECO:0007669"/>
    <property type="project" value="InterPro"/>
</dbReference>
<dbReference type="SMART" id="SM00448">
    <property type="entry name" value="REC"/>
    <property type="match status" value="1"/>
</dbReference>
<dbReference type="InterPro" id="IPR001789">
    <property type="entry name" value="Sig_transdc_resp-reg_receiver"/>
</dbReference>
<feature type="modified residue" description="4-aspartylphosphate" evidence="2">
    <location>
        <position position="61"/>
    </location>
</feature>
<evidence type="ECO:0000313" key="5">
    <source>
        <dbReference type="Proteomes" id="UP000638732"/>
    </source>
</evidence>
<dbReference type="SUPFAM" id="SSF52172">
    <property type="entry name" value="CheY-like"/>
    <property type="match status" value="1"/>
</dbReference>
<dbReference type="InterPro" id="IPR011006">
    <property type="entry name" value="CheY-like_superfamily"/>
</dbReference>
<dbReference type="Proteomes" id="UP000638732">
    <property type="component" value="Unassembled WGS sequence"/>
</dbReference>
<dbReference type="AlphaFoldDB" id="A0A966DQT2"/>